<organism evidence="2 3">
    <name type="scientific">Actinomycetospora corticicola</name>
    <dbReference type="NCBI Taxonomy" id="663602"/>
    <lineage>
        <taxon>Bacteria</taxon>
        <taxon>Bacillati</taxon>
        <taxon>Actinomycetota</taxon>
        <taxon>Actinomycetes</taxon>
        <taxon>Pseudonocardiales</taxon>
        <taxon>Pseudonocardiaceae</taxon>
        <taxon>Actinomycetospora</taxon>
    </lineage>
</organism>
<dbReference type="AlphaFoldDB" id="A0A7Y9J4S4"/>
<accession>A0A7Y9J4S4</accession>
<dbReference type="Proteomes" id="UP000535890">
    <property type="component" value="Unassembled WGS sequence"/>
</dbReference>
<proteinExistence type="predicted"/>
<comment type="caution">
    <text evidence="2">The sequence shown here is derived from an EMBL/GenBank/DDBJ whole genome shotgun (WGS) entry which is preliminary data.</text>
</comment>
<evidence type="ECO:0000313" key="2">
    <source>
        <dbReference type="EMBL" id="NYD34989.1"/>
    </source>
</evidence>
<protein>
    <submittedName>
        <fullName evidence="2">Uncharacterized protein</fullName>
    </submittedName>
</protein>
<dbReference type="RefSeq" id="WP_179792888.1">
    <property type="nucleotide sequence ID" value="NZ_BAABHP010000004.1"/>
</dbReference>
<dbReference type="EMBL" id="JACCBN010000001">
    <property type="protein sequence ID" value="NYD34989.1"/>
    <property type="molecule type" value="Genomic_DNA"/>
</dbReference>
<reference evidence="2 3" key="1">
    <citation type="submission" date="2020-07" db="EMBL/GenBank/DDBJ databases">
        <title>Sequencing the genomes of 1000 actinobacteria strains.</title>
        <authorList>
            <person name="Klenk H.-P."/>
        </authorList>
    </citation>
    <scope>NUCLEOTIDE SEQUENCE [LARGE SCALE GENOMIC DNA]</scope>
    <source>
        <strain evidence="2 3">DSM 45772</strain>
    </source>
</reference>
<sequence>MRRPRRRPVRVAGDRRGGPVVVPRTRSEELAVQLPGTFLDDPELAALVPGAEIDAAPALFVAETMPAGRGPDGWSHDDVGLARAQGTVLTALPGADGECPVSVLDAGERLFPLFWATNEPSSGRLAVAGALYLDPELAPGTGHGEQIALCRERYRVTALRLSSRLSWRPEPPRHLDAVPDHVDEDVVLVVGLVPVGVGDTARPRVG</sequence>
<gene>
    <name evidence="2" type="ORF">BJ983_001091</name>
</gene>
<evidence type="ECO:0000256" key="1">
    <source>
        <dbReference type="SAM" id="MobiDB-lite"/>
    </source>
</evidence>
<feature type="region of interest" description="Disordered" evidence="1">
    <location>
        <begin position="1"/>
        <end position="21"/>
    </location>
</feature>
<keyword evidence="3" id="KW-1185">Reference proteome</keyword>
<name>A0A7Y9J4S4_9PSEU</name>
<evidence type="ECO:0000313" key="3">
    <source>
        <dbReference type="Proteomes" id="UP000535890"/>
    </source>
</evidence>